<dbReference type="EMBL" id="CAJJDM010000001">
    <property type="protein sequence ID" value="CAD8043112.1"/>
    <property type="molecule type" value="Genomic_DNA"/>
</dbReference>
<sequence length="350" mass="40215">MRVTSLLLILLINSVIGTKSIYEISQNEYGKTVLQAIQLTLNEEPASFGRTIDLLQELKKGIQNDQDEDSGLLAERLETCETHISQNSQTISDSQTKLAQAQEQVDPLEQKLLDKRHQAEDKEGEEQRNNDRINKLILQRQESRQQFESKRDELTSIVGALSEAKKIIGSIKTDPTALIQLKNHKENILNQIQKSSMFYTLIHSTLSLIQQGTSQEKVIRIIDDLIDEVYQVQKLEMIADDQREADFIKTKIRFEFANTRLNTKIAELRADVQQLQQQLLQLNNNIAIYQDLVNLKTKENADWQQSCNDAQNSHNGLTDYRTQQITIIDECISLLQGHDPEITQFIQRFV</sequence>
<dbReference type="AlphaFoldDB" id="A0A8S1JLX2"/>
<feature type="signal peptide" evidence="2">
    <location>
        <begin position="1"/>
        <end position="17"/>
    </location>
</feature>
<name>A0A8S1JLX2_PARPR</name>
<evidence type="ECO:0000313" key="4">
    <source>
        <dbReference type="Proteomes" id="UP000688137"/>
    </source>
</evidence>
<evidence type="ECO:0000256" key="1">
    <source>
        <dbReference type="SAM" id="Coils"/>
    </source>
</evidence>
<reference evidence="3" key="1">
    <citation type="submission" date="2021-01" db="EMBL/GenBank/DDBJ databases">
        <authorList>
            <consortium name="Genoscope - CEA"/>
            <person name="William W."/>
        </authorList>
    </citation>
    <scope>NUCLEOTIDE SEQUENCE</scope>
</reference>
<keyword evidence="2" id="KW-0732">Signal</keyword>
<feature type="chain" id="PRO_5035805545" description="Trichocyst matrix protein" evidence="2">
    <location>
        <begin position="18"/>
        <end position="350"/>
    </location>
</feature>
<evidence type="ECO:0008006" key="5">
    <source>
        <dbReference type="Google" id="ProtNLM"/>
    </source>
</evidence>
<dbReference type="OMA" id="CETHISQ"/>
<dbReference type="Proteomes" id="UP000688137">
    <property type="component" value="Unassembled WGS sequence"/>
</dbReference>
<evidence type="ECO:0000313" key="3">
    <source>
        <dbReference type="EMBL" id="CAD8043112.1"/>
    </source>
</evidence>
<accession>A0A8S1JLX2</accession>
<feature type="coiled-coil region" evidence="1">
    <location>
        <begin position="91"/>
        <end position="153"/>
    </location>
</feature>
<organism evidence="3 4">
    <name type="scientific">Paramecium primaurelia</name>
    <dbReference type="NCBI Taxonomy" id="5886"/>
    <lineage>
        <taxon>Eukaryota</taxon>
        <taxon>Sar</taxon>
        <taxon>Alveolata</taxon>
        <taxon>Ciliophora</taxon>
        <taxon>Intramacronucleata</taxon>
        <taxon>Oligohymenophorea</taxon>
        <taxon>Peniculida</taxon>
        <taxon>Parameciidae</taxon>
        <taxon>Paramecium</taxon>
    </lineage>
</organism>
<keyword evidence="4" id="KW-1185">Reference proteome</keyword>
<feature type="coiled-coil region" evidence="1">
    <location>
        <begin position="258"/>
        <end position="292"/>
    </location>
</feature>
<comment type="caution">
    <text evidence="3">The sequence shown here is derived from an EMBL/GenBank/DDBJ whole genome shotgun (WGS) entry which is preliminary data.</text>
</comment>
<protein>
    <recommendedName>
        <fullName evidence="5">Trichocyst matrix protein</fullName>
    </recommendedName>
</protein>
<gene>
    <name evidence="3" type="ORF">PPRIM_AZ9-3.1.T0040335</name>
</gene>
<keyword evidence="1" id="KW-0175">Coiled coil</keyword>
<proteinExistence type="predicted"/>
<evidence type="ECO:0000256" key="2">
    <source>
        <dbReference type="SAM" id="SignalP"/>
    </source>
</evidence>